<name>A0A0A9H2G9_ARUDO</name>
<evidence type="ECO:0000313" key="1">
    <source>
        <dbReference type="EMBL" id="JAE29026.1"/>
    </source>
</evidence>
<reference evidence="1" key="2">
    <citation type="journal article" date="2015" name="Data Brief">
        <title>Shoot transcriptome of the giant reed, Arundo donax.</title>
        <authorList>
            <person name="Barrero R.A."/>
            <person name="Guerrero F.D."/>
            <person name="Moolhuijzen P."/>
            <person name="Goolsby J.A."/>
            <person name="Tidwell J."/>
            <person name="Bellgard S.E."/>
            <person name="Bellgard M.I."/>
        </authorList>
    </citation>
    <scope>NUCLEOTIDE SEQUENCE</scope>
    <source>
        <tissue evidence="1">Shoot tissue taken approximately 20 cm above the soil surface</tissue>
    </source>
</reference>
<dbReference type="AlphaFoldDB" id="A0A0A9H2G9"/>
<dbReference type="EMBL" id="GBRH01168870">
    <property type="protein sequence ID" value="JAE29026.1"/>
    <property type="molecule type" value="Transcribed_RNA"/>
</dbReference>
<protein>
    <submittedName>
        <fullName evidence="1">Uncharacterized protein</fullName>
    </submittedName>
</protein>
<reference evidence="1" key="1">
    <citation type="submission" date="2014-09" db="EMBL/GenBank/DDBJ databases">
        <authorList>
            <person name="Magalhaes I.L.F."/>
            <person name="Oliveira U."/>
            <person name="Santos F.R."/>
            <person name="Vidigal T.H.D.A."/>
            <person name="Brescovit A.D."/>
            <person name="Santos A.J."/>
        </authorList>
    </citation>
    <scope>NUCLEOTIDE SEQUENCE</scope>
    <source>
        <tissue evidence="1">Shoot tissue taken approximately 20 cm above the soil surface</tissue>
    </source>
</reference>
<accession>A0A0A9H2G9</accession>
<proteinExistence type="predicted"/>
<organism evidence="1">
    <name type="scientific">Arundo donax</name>
    <name type="common">Giant reed</name>
    <name type="synonym">Donax arundinaceus</name>
    <dbReference type="NCBI Taxonomy" id="35708"/>
    <lineage>
        <taxon>Eukaryota</taxon>
        <taxon>Viridiplantae</taxon>
        <taxon>Streptophyta</taxon>
        <taxon>Embryophyta</taxon>
        <taxon>Tracheophyta</taxon>
        <taxon>Spermatophyta</taxon>
        <taxon>Magnoliopsida</taxon>
        <taxon>Liliopsida</taxon>
        <taxon>Poales</taxon>
        <taxon>Poaceae</taxon>
        <taxon>PACMAD clade</taxon>
        <taxon>Arundinoideae</taxon>
        <taxon>Arundineae</taxon>
        <taxon>Arundo</taxon>
    </lineage>
</organism>
<sequence length="35" mass="4317">MTRMQRWKKNEKTETISSSHENFFFCAIFLYLTMP</sequence>